<dbReference type="Pfam" id="PF00004">
    <property type="entry name" value="AAA"/>
    <property type="match status" value="1"/>
</dbReference>
<proteinExistence type="predicted"/>
<sequence length="393" mass="43037">MMNPFHEPLPPGYVRLGSDGGPTWRALGSKLLVPCDLASILREIDETAEEDLFDLSPERPEADLWEEIEAQAACFEPTPQYRQVFDPEEIAAAKKGLVSEDKDVARRYAMHLNHAEHETGRRKMPEIKIPELKSRLLALADKMPNFQSVIEVLLSELALALSAPPAEFRVTPILLSGAPGIGKTRFAREVAAALNVYFESIALATTSAGFALTGTSRAWGNSRPGLIAELMSQGEDAAPVVLLDEVDKVSDNYQSPVTPVLLELLEEESAKRFRDEALEIRMDTGGVIFMATANDLGLIPPALMSRLRVVPVRPPSKEECLGIARGLSGQYEKYGLTFADEALAVLVEQATDLRDLQRMMRDAAGRALYEGWRAVQVSPGDAKVVVAVRMGFV</sequence>
<reference evidence="2 3" key="1">
    <citation type="submission" date="2018-10" db="EMBL/GenBank/DDBJ databases">
        <title>Genomic Encyclopedia of Type Strains, Phase IV (KMG-IV): sequencing the most valuable type-strain genomes for metagenomic binning, comparative biology and taxonomic classification.</title>
        <authorList>
            <person name="Goeker M."/>
        </authorList>
    </citation>
    <scope>NUCLEOTIDE SEQUENCE [LARGE SCALE GENOMIC DNA]</scope>
    <source>
        <strain evidence="2 3">DSM 23841</strain>
    </source>
</reference>
<dbReference type="InterPro" id="IPR027065">
    <property type="entry name" value="Lon_Prtase"/>
</dbReference>
<dbReference type="RefSeq" id="WP_121456600.1">
    <property type="nucleotide sequence ID" value="NZ_RBXP01000001.1"/>
</dbReference>
<dbReference type="Gene3D" id="3.40.50.300">
    <property type="entry name" value="P-loop containing nucleotide triphosphate hydrolases"/>
    <property type="match status" value="1"/>
</dbReference>
<dbReference type="GO" id="GO:0004252">
    <property type="term" value="F:serine-type endopeptidase activity"/>
    <property type="evidence" value="ECO:0007669"/>
    <property type="project" value="InterPro"/>
</dbReference>
<dbReference type="AlphaFoldDB" id="A0A495WP62"/>
<accession>A0A495WP62</accession>
<dbReference type="SMART" id="SM00382">
    <property type="entry name" value="AAA"/>
    <property type="match status" value="1"/>
</dbReference>
<evidence type="ECO:0000313" key="3">
    <source>
        <dbReference type="Proteomes" id="UP000270626"/>
    </source>
</evidence>
<dbReference type="InterPro" id="IPR003959">
    <property type="entry name" value="ATPase_AAA_core"/>
</dbReference>
<dbReference type="GO" id="GO:0004176">
    <property type="term" value="F:ATP-dependent peptidase activity"/>
    <property type="evidence" value="ECO:0007669"/>
    <property type="project" value="InterPro"/>
</dbReference>
<dbReference type="GO" id="GO:0016887">
    <property type="term" value="F:ATP hydrolysis activity"/>
    <property type="evidence" value="ECO:0007669"/>
    <property type="project" value="InterPro"/>
</dbReference>
<dbReference type="InterPro" id="IPR027417">
    <property type="entry name" value="P-loop_NTPase"/>
</dbReference>
<keyword evidence="2" id="KW-0378">Hydrolase</keyword>
<dbReference type="SUPFAM" id="SSF52540">
    <property type="entry name" value="P-loop containing nucleoside triphosphate hydrolases"/>
    <property type="match status" value="1"/>
</dbReference>
<protein>
    <submittedName>
        <fullName evidence="2">ATP-dependent Lon protease</fullName>
    </submittedName>
</protein>
<keyword evidence="3" id="KW-1185">Reference proteome</keyword>
<gene>
    <name evidence="2" type="ORF">DFR40_0178</name>
</gene>
<evidence type="ECO:0000313" key="2">
    <source>
        <dbReference type="EMBL" id="RKT63127.1"/>
    </source>
</evidence>
<dbReference type="GO" id="GO:0005524">
    <property type="term" value="F:ATP binding"/>
    <property type="evidence" value="ECO:0007669"/>
    <property type="project" value="InterPro"/>
</dbReference>
<comment type="caution">
    <text evidence="2">The sequence shown here is derived from an EMBL/GenBank/DDBJ whole genome shotgun (WGS) entry which is preliminary data.</text>
</comment>
<dbReference type="InterPro" id="IPR003593">
    <property type="entry name" value="AAA+_ATPase"/>
</dbReference>
<dbReference type="PANTHER" id="PTHR43718">
    <property type="entry name" value="LON PROTEASE"/>
    <property type="match status" value="1"/>
</dbReference>
<dbReference type="EMBL" id="RBXP01000001">
    <property type="protein sequence ID" value="RKT63127.1"/>
    <property type="molecule type" value="Genomic_DNA"/>
</dbReference>
<dbReference type="PANTHER" id="PTHR43718:SF2">
    <property type="entry name" value="LON PROTEASE HOMOLOG, MITOCHONDRIAL"/>
    <property type="match status" value="1"/>
</dbReference>
<organism evidence="2 3">
    <name type="scientific">Azonexus fungiphilus</name>
    <dbReference type="NCBI Taxonomy" id="146940"/>
    <lineage>
        <taxon>Bacteria</taxon>
        <taxon>Pseudomonadati</taxon>
        <taxon>Pseudomonadota</taxon>
        <taxon>Betaproteobacteria</taxon>
        <taxon>Rhodocyclales</taxon>
        <taxon>Azonexaceae</taxon>
        <taxon>Azonexus</taxon>
    </lineage>
</organism>
<evidence type="ECO:0000259" key="1">
    <source>
        <dbReference type="SMART" id="SM00382"/>
    </source>
</evidence>
<keyword evidence="2" id="KW-0645">Protease</keyword>
<feature type="domain" description="AAA+ ATPase" evidence="1">
    <location>
        <begin position="169"/>
        <end position="315"/>
    </location>
</feature>
<dbReference type="OrthoDB" id="8552455at2"/>
<dbReference type="GO" id="GO:0006515">
    <property type="term" value="P:protein quality control for misfolded or incompletely synthesized proteins"/>
    <property type="evidence" value="ECO:0007669"/>
    <property type="project" value="TreeGrafter"/>
</dbReference>
<dbReference type="Proteomes" id="UP000270626">
    <property type="component" value="Unassembled WGS sequence"/>
</dbReference>
<name>A0A495WP62_9RHOO</name>